<reference evidence="10" key="2">
    <citation type="journal article" date="2010" name="Genome Res.">
        <title>Population genomic sequencing of Coccidioides fungi reveals recent hybridization and transposon control.</title>
        <authorList>
            <person name="Neafsey D.E."/>
            <person name="Barker B.M."/>
            <person name="Sharpton T.J."/>
            <person name="Stajich J.E."/>
            <person name="Park D.J."/>
            <person name="Whiston E."/>
            <person name="Hung C.-Y."/>
            <person name="McMahan C."/>
            <person name="White J."/>
            <person name="Sykes S."/>
            <person name="Heiman D."/>
            <person name="Young S."/>
            <person name="Zeng Q."/>
            <person name="Abouelleil A."/>
            <person name="Aftuck L."/>
            <person name="Bessette D."/>
            <person name="Brown A."/>
            <person name="FitzGerald M."/>
            <person name="Lui A."/>
            <person name="Macdonald J.P."/>
            <person name="Priest M."/>
            <person name="Orbach M.J."/>
            <person name="Galgiani J.N."/>
            <person name="Kirkland T.N."/>
            <person name="Cole G.T."/>
            <person name="Birren B.W."/>
            <person name="Henn M.R."/>
            <person name="Taylor J.W."/>
            <person name="Rounsley S.D."/>
        </authorList>
    </citation>
    <scope>GENOME REANNOTATION</scope>
    <source>
        <strain evidence="10">RS</strain>
    </source>
</reference>
<evidence type="ECO:0000256" key="2">
    <source>
        <dbReference type="ARBA" id="ARBA00010617"/>
    </source>
</evidence>
<dbReference type="OMA" id="EWYSVWQ"/>
<keyword evidence="6 7" id="KW-0349">Heme</keyword>
<dbReference type="GO" id="GO:0004497">
    <property type="term" value="F:monooxygenase activity"/>
    <property type="evidence" value="ECO:0007669"/>
    <property type="project" value="UniProtKB-KW"/>
</dbReference>
<evidence type="ECO:0000256" key="8">
    <source>
        <dbReference type="SAM" id="Phobius"/>
    </source>
</evidence>
<evidence type="ECO:0000256" key="5">
    <source>
        <dbReference type="ARBA" id="ARBA00023004"/>
    </source>
</evidence>
<gene>
    <name evidence="9" type="ORF">CIMG_00153</name>
</gene>
<keyword evidence="8" id="KW-0812">Transmembrane</keyword>
<dbReference type="InterPro" id="IPR036396">
    <property type="entry name" value="Cyt_P450_sf"/>
</dbReference>
<organism evidence="9 10">
    <name type="scientific">Coccidioides immitis (strain RS)</name>
    <name type="common">Valley fever fungus</name>
    <dbReference type="NCBI Taxonomy" id="246410"/>
    <lineage>
        <taxon>Eukaryota</taxon>
        <taxon>Fungi</taxon>
        <taxon>Dikarya</taxon>
        <taxon>Ascomycota</taxon>
        <taxon>Pezizomycotina</taxon>
        <taxon>Eurotiomycetes</taxon>
        <taxon>Eurotiomycetidae</taxon>
        <taxon>Onygenales</taxon>
        <taxon>Onygenaceae</taxon>
        <taxon>Coccidioides</taxon>
    </lineage>
</organism>
<protein>
    <submittedName>
        <fullName evidence="9">Cytochrome P450 family protein</fullName>
    </submittedName>
</protein>
<dbReference type="InParanoid" id="A0A0E1RY12"/>
<dbReference type="PANTHER" id="PTHR24305:SF232">
    <property type="entry name" value="P450, PUTATIVE (EUROFUNG)-RELATED"/>
    <property type="match status" value="1"/>
</dbReference>
<proteinExistence type="inferred from homology"/>
<evidence type="ECO:0000256" key="7">
    <source>
        <dbReference type="RuleBase" id="RU000461"/>
    </source>
</evidence>
<dbReference type="InterPro" id="IPR050121">
    <property type="entry name" value="Cytochrome_P450_monoxygenase"/>
</dbReference>
<dbReference type="PRINTS" id="PR00463">
    <property type="entry name" value="EP450I"/>
</dbReference>
<keyword evidence="4 7" id="KW-0560">Oxidoreductase</keyword>
<dbReference type="SUPFAM" id="SSF48264">
    <property type="entry name" value="Cytochrome P450"/>
    <property type="match status" value="1"/>
</dbReference>
<accession>A0A0E1RY12</accession>
<dbReference type="STRING" id="246410.A0A0E1RY12"/>
<dbReference type="KEGG" id="cim:CIMG_00153"/>
<comment type="cofactor">
    <cofactor evidence="1 6">
        <name>heme</name>
        <dbReference type="ChEBI" id="CHEBI:30413"/>
    </cofactor>
</comment>
<reference evidence="10" key="1">
    <citation type="journal article" date="2009" name="Genome Res.">
        <title>Comparative genomic analyses of the human fungal pathogens Coccidioides and their relatives.</title>
        <authorList>
            <person name="Sharpton T.J."/>
            <person name="Stajich J.E."/>
            <person name="Rounsley S.D."/>
            <person name="Gardner M.J."/>
            <person name="Wortman J.R."/>
            <person name="Jordar V.S."/>
            <person name="Maiti R."/>
            <person name="Kodira C.D."/>
            <person name="Neafsey D.E."/>
            <person name="Zeng Q."/>
            <person name="Hung C.-Y."/>
            <person name="McMahan C."/>
            <person name="Muszewska A."/>
            <person name="Grynberg M."/>
            <person name="Mandel M.A."/>
            <person name="Kellner E.M."/>
            <person name="Barker B.M."/>
            <person name="Galgiani J.N."/>
            <person name="Orbach M.J."/>
            <person name="Kirkland T.N."/>
            <person name="Cole G.T."/>
            <person name="Henn M.R."/>
            <person name="Birren B.W."/>
            <person name="Taylor J.W."/>
        </authorList>
    </citation>
    <scope>NUCLEOTIDE SEQUENCE [LARGE SCALE GENOMIC DNA]</scope>
    <source>
        <strain evidence="10">RS</strain>
    </source>
</reference>
<dbReference type="PRINTS" id="PR00385">
    <property type="entry name" value="P450"/>
</dbReference>
<keyword evidence="7" id="KW-0503">Monooxygenase</keyword>
<dbReference type="Proteomes" id="UP000001261">
    <property type="component" value="Unassembled WGS sequence"/>
</dbReference>
<keyword evidence="5 6" id="KW-0408">Iron</keyword>
<dbReference type="GO" id="GO:0005506">
    <property type="term" value="F:iron ion binding"/>
    <property type="evidence" value="ECO:0007669"/>
    <property type="project" value="InterPro"/>
</dbReference>
<dbReference type="GO" id="GO:0020037">
    <property type="term" value="F:heme binding"/>
    <property type="evidence" value="ECO:0007669"/>
    <property type="project" value="InterPro"/>
</dbReference>
<evidence type="ECO:0000313" key="9">
    <source>
        <dbReference type="EMBL" id="EAS34799.2"/>
    </source>
</evidence>
<dbReference type="InterPro" id="IPR002401">
    <property type="entry name" value="Cyt_P450_E_grp-I"/>
</dbReference>
<dbReference type="RefSeq" id="XP_001246382.2">
    <property type="nucleotide sequence ID" value="XM_001246381.2"/>
</dbReference>
<name>A0A0E1RY12_COCIM</name>
<evidence type="ECO:0000256" key="6">
    <source>
        <dbReference type="PIRSR" id="PIRSR602401-1"/>
    </source>
</evidence>
<sequence length="509" mass="57577">MAEGFIYAVSNSRREDVLSNALVIGIALILAITFWVHSRDPLRSIPGPLWAKWTPFWLVHYARSGNMHRQMIATHKKYGRLVRVGPNEVSTANPEALKAIYGAGGDFRKSDWYSVWQGLRKWDLFGERNESIHRAQRRLVSQIYSLSNMKKLEPYVDKAVVLFMTKMSEMQGQQVNMSKWAQLFAFDVIGEVTFSKRFGFMDAGKDDGAFSLIDKSLRCAAWVGYVPWVYWTNLRLSPIIGSHLAVTARQGSLLTFAAKAIAERKKRGSDHQDILGQLFDVQREKPELDDICVTSMVASNIFAGSDSTALSISSLLYHVVKNEQCKKRLVEEIDATARANNIGHGDIFSLETANNMPYLQACMWEALRCHPAVGMNLGRVVPPQGVKIDGQYLPGGTVVGANAWVIHQDKDTFGEDAHKFRPERWIEEPDRVSQMRRVFFTFGGGSRFCIGKNIGWLEMSKFVPTLFHDFEIALADADQKLKELAWSFVKVENLYMILKPRKNTSNGRV</sequence>
<dbReference type="CDD" id="cd11060">
    <property type="entry name" value="CYP57A1-like"/>
    <property type="match status" value="1"/>
</dbReference>
<dbReference type="InterPro" id="IPR001128">
    <property type="entry name" value="Cyt_P450"/>
</dbReference>
<feature type="transmembrane region" description="Helical" evidence="8">
    <location>
        <begin position="17"/>
        <end position="36"/>
    </location>
</feature>
<evidence type="ECO:0000256" key="4">
    <source>
        <dbReference type="ARBA" id="ARBA00023002"/>
    </source>
</evidence>
<dbReference type="VEuPathDB" id="FungiDB:CIMG_00153"/>
<keyword evidence="8" id="KW-0472">Membrane</keyword>
<evidence type="ECO:0000256" key="1">
    <source>
        <dbReference type="ARBA" id="ARBA00001971"/>
    </source>
</evidence>
<dbReference type="Pfam" id="PF00067">
    <property type="entry name" value="p450"/>
    <property type="match status" value="1"/>
</dbReference>
<keyword evidence="3 6" id="KW-0479">Metal-binding</keyword>
<evidence type="ECO:0000256" key="3">
    <source>
        <dbReference type="ARBA" id="ARBA00022723"/>
    </source>
</evidence>
<evidence type="ECO:0000313" key="10">
    <source>
        <dbReference type="Proteomes" id="UP000001261"/>
    </source>
</evidence>
<dbReference type="PROSITE" id="PS00086">
    <property type="entry name" value="CYTOCHROME_P450"/>
    <property type="match status" value="1"/>
</dbReference>
<keyword evidence="10" id="KW-1185">Reference proteome</keyword>
<dbReference type="PANTHER" id="PTHR24305">
    <property type="entry name" value="CYTOCHROME P450"/>
    <property type="match status" value="1"/>
</dbReference>
<dbReference type="GeneID" id="4566278"/>
<dbReference type="OrthoDB" id="1470350at2759"/>
<dbReference type="AlphaFoldDB" id="A0A0E1RY12"/>
<dbReference type="InterPro" id="IPR017972">
    <property type="entry name" value="Cyt_P450_CS"/>
</dbReference>
<comment type="similarity">
    <text evidence="2 7">Belongs to the cytochrome P450 family.</text>
</comment>
<dbReference type="GO" id="GO:0016705">
    <property type="term" value="F:oxidoreductase activity, acting on paired donors, with incorporation or reduction of molecular oxygen"/>
    <property type="evidence" value="ECO:0007669"/>
    <property type="project" value="InterPro"/>
</dbReference>
<feature type="binding site" description="axial binding residue" evidence="6">
    <location>
        <position position="449"/>
    </location>
    <ligand>
        <name>heme</name>
        <dbReference type="ChEBI" id="CHEBI:30413"/>
    </ligand>
    <ligandPart>
        <name>Fe</name>
        <dbReference type="ChEBI" id="CHEBI:18248"/>
    </ligandPart>
</feature>
<dbReference type="Gene3D" id="1.10.630.10">
    <property type="entry name" value="Cytochrome P450"/>
    <property type="match status" value="1"/>
</dbReference>
<keyword evidence="8" id="KW-1133">Transmembrane helix</keyword>
<dbReference type="EMBL" id="GG704911">
    <property type="protein sequence ID" value="EAS34799.2"/>
    <property type="molecule type" value="Genomic_DNA"/>
</dbReference>